<proteinExistence type="predicted"/>
<dbReference type="EMBL" id="GBXM01102441">
    <property type="protein sequence ID" value="JAH06136.1"/>
    <property type="molecule type" value="Transcribed_RNA"/>
</dbReference>
<sequence length="54" mass="6378">MAMTMTFINIRRLIRVIRDFFFLCVCLNKPLETHCTHPLLAAILCLTPWPLLLY</sequence>
<reference evidence="1" key="1">
    <citation type="submission" date="2014-11" db="EMBL/GenBank/DDBJ databases">
        <authorList>
            <person name="Amaro Gonzalez C."/>
        </authorList>
    </citation>
    <scope>NUCLEOTIDE SEQUENCE</scope>
</reference>
<dbReference type="AlphaFoldDB" id="A0A0E9PNA8"/>
<evidence type="ECO:0000313" key="1">
    <source>
        <dbReference type="EMBL" id="JAH06136.1"/>
    </source>
</evidence>
<organism evidence="1">
    <name type="scientific">Anguilla anguilla</name>
    <name type="common">European freshwater eel</name>
    <name type="synonym">Muraena anguilla</name>
    <dbReference type="NCBI Taxonomy" id="7936"/>
    <lineage>
        <taxon>Eukaryota</taxon>
        <taxon>Metazoa</taxon>
        <taxon>Chordata</taxon>
        <taxon>Craniata</taxon>
        <taxon>Vertebrata</taxon>
        <taxon>Euteleostomi</taxon>
        <taxon>Actinopterygii</taxon>
        <taxon>Neopterygii</taxon>
        <taxon>Teleostei</taxon>
        <taxon>Anguilliformes</taxon>
        <taxon>Anguillidae</taxon>
        <taxon>Anguilla</taxon>
    </lineage>
</organism>
<accession>A0A0E9PNA8</accession>
<name>A0A0E9PNA8_ANGAN</name>
<protein>
    <submittedName>
        <fullName evidence="1">Uncharacterized protein</fullName>
    </submittedName>
</protein>
<reference evidence="1" key="2">
    <citation type="journal article" date="2015" name="Fish Shellfish Immunol.">
        <title>Early steps in the European eel (Anguilla anguilla)-Vibrio vulnificus interaction in the gills: Role of the RtxA13 toxin.</title>
        <authorList>
            <person name="Callol A."/>
            <person name="Pajuelo D."/>
            <person name="Ebbesson L."/>
            <person name="Teles M."/>
            <person name="MacKenzie S."/>
            <person name="Amaro C."/>
        </authorList>
    </citation>
    <scope>NUCLEOTIDE SEQUENCE</scope>
</reference>